<dbReference type="EMBL" id="KL198205">
    <property type="protein sequence ID" value="KDQ05694.1"/>
    <property type="molecule type" value="Genomic_DNA"/>
</dbReference>
<evidence type="ECO:0000256" key="1">
    <source>
        <dbReference type="SAM" id="Phobius"/>
    </source>
</evidence>
<keyword evidence="1" id="KW-0812">Transmembrane</keyword>
<organism evidence="2 3">
    <name type="scientific">Botryobasidium botryosum (strain FD-172 SS1)</name>
    <dbReference type="NCBI Taxonomy" id="930990"/>
    <lineage>
        <taxon>Eukaryota</taxon>
        <taxon>Fungi</taxon>
        <taxon>Dikarya</taxon>
        <taxon>Basidiomycota</taxon>
        <taxon>Agaricomycotina</taxon>
        <taxon>Agaricomycetes</taxon>
        <taxon>Cantharellales</taxon>
        <taxon>Botryobasidiaceae</taxon>
        <taxon>Botryobasidium</taxon>
    </lineage>
</organism>
<proteinExistence type="predicted"/>
<dbReference type="HOGENOM" id="CLU_1937800_0_0_1"/>
<protein>
    <submittedName>
        <fullName evidence="2">Uncharacterized protein</fullName>
    </submittedName>
</protein>
<dbReference type="Proteomes" id="UP000027195">
    <property type="component" value="Unassembled WGS sequence"/>
</dbReference>
<keyword evidence="1" id="KW-1133">Transmembrane helix</keyword>
<feature type="transmembrane region" description="Helical" evidence="1">
    <location>
        <begin position="89"/>
        <end position="111"/>
    </location>
</feature>
<evidence type="ECO:0000313" key="3">
    <source>
        <dbReference type="Proteomes" id="UP000027195"/>
    </source>
</evidence>
<keyword evidence="3" id="KW-1185">Reference proteome</keyword>
<dbReference type="InParanoid" id="A0A067LRR2"/>
<accession>A0A067LRR2</accession>
<evidence type="ECO:0000313" key="2">
    <source>
        <dbReference type="EMBL" id="KDQ05694.1"/>
    </source>
</evidence>
<sequence length="130" mass="13625">MPSRRPLSHFPLFTAPVLRLLLTALSWAPTAILAAFALAPFLATTTLASTVLTTLRHVPPSPPFSTLATTFSRLPSCSSHPPAFSQRPLLAATVLAVATLVIAILVTRILAAPAVVSTPTVSFCSLCLPL</sequence>
<reference evidence="3" key="1">
    <citation type="journal article" date="2014" name="Proc. Natl. Acad. Sci. U.S.A.">
        <title>Extensive sampling of basidiomycete genomes demonstrates inadequacy of the white-rot/brown-rot paradigm for wood decay fungi.</title>
        <authorList>
            <person name="Riley R."/>
            <person name="Salamov A.A."/>
            <person name="Brown D.W."/>
            <person name="Nagy L.G."/>
            <person name="Floudas D."/>
            <person name="Held B.W."/>
            <person name="Levasseur A."/>
            <person name="Lombard V."/>
            <person name="Morin E."/>
            <person name="Otillar R."/>
            <person name="Lindquist E.A."/>
            <person name="Sun H."/>
            <person name="LaButti K.M."/>
            <person name="Schmutz J."/>
            <person name="Jabbour D."/>
            <person name="Luo H."/>
            <person name="Baker S.E."/>
            <person name="Pisabarro A.G."/>
            <person name="Walton J.D."/>
            <person name="Blanchette R.A."/>
            <person name="Henrissat B."/>
            <person name="Martin F."/>
            <person name="Cullen D."/>
            <person name="Hibbett D.S."/>
            <person name="Grigoriev I.V."/>
        </authorList>
    </citation>
    <scope>NUCLEOTIDE SEQUENCE [LARGE SCALE GENOMIC DNA]</scope>
    <source>
        <strain evidence="3">FD-172 SS1</strain>
    </source>
</reference>
<gene>
    <name evidence="2" type="ORF">BOTBODRAFT_182312</name>
</gene>
<keyword evidence="1" id="KW-0472">Membrane</keyword>
<dbReference type="AlphaFoldDB" id="A0A067LRR2"/>
<name>A0A067LRR2_BOTB1</name>